<dbReference type="PANTHER" id="PTHR42655">
    <property type="entry name" value="GLYCOGEN PHOSPHORYLASE"/>
    <property type="match status" value="1"/>
</dbReference>
<dbReference type="EC" id="2.4.1.1" evidence="4"/>
<sequence length="537" mass="61357">MVSLEKRTPRVAYFCMEFGLHEELAIYSGGLGILAGDHLKSAADLRFPLVGIGLLWRQGYTMQLIGSDGKPYDVFPTYAYDFLKDTGVKIRLDIRGQETWCRVWMVDKYGNAPLYLLDPNVPENTEREKWINFKLYGGNDEARVAQEMVLGIGGVRALRALGMEIDVYHFNEGHAVFAGIELIRENMSRGLDFEQAWRKAREQIVFTTHTPVPAGNECHEHSLLQYMGAYNGLDYEQMKRLGGDPFSMTVAGLRLARVANAVAELHGHTARRMWSDVEGAAPIIHITNGVHRYTWQDEGIRKAWESGADLWAEHQRAKRELVREIGMRTSVWLDPDKLLIGFARRAAPYKRSDLVFGKPEVIEPLLTSGKLQLVFSGKAHPQDEKGKEIISNLVAACRRYPNSVVFLENYDMKLGRLLTRGCDMWLNNPRRPQEASGTSGMKAAMNGVLNLSVLDGWWPEGCRHGVNGWQFADGYEGPDQDQHDMECLYRVLVEEVIPTYYSSREKWQEMMRSSIEMAQYQFSTERMVKEYYQRLYC</sequence>
<comment type="cofactor">
    <cofactor evidence="2">
        <name>pyridoxal 5'-phosphate</name>
        <dbReference type="ChEBI" id="CHEBI:597326"/>
    </cofactor>
</comment>
<evidence type="ECO:0000256" key="8">
    <source>
        <dbReference type="ARBA" id="ARBA00023277"/>
    </source>
</evidence>
<evidence type="ECO:0000256" key="4">
    <source>
        <dbReference type="ARBA" id="ARBA00012591"/>
    </source>
</evidence>
<dbReference type="GO" id="GO:0030170">
    <property type="term" value="F:pyridoxal phosphate binding"/>
    <property type="evidence" value="ECO:0007669"/>
    <property type="project" value="InterPro"/>
</dbReference>
<comment type="catalytic activity">
    <reaction evidence="1">
        <text>[(1-&gt;4)-alpha-D-glucosyl](n) + phosphate = [(1-&gt;4)-alpha-D-glucosyl](n-1) + alpha-D-glucose 1-phosphate</text>
        <dbReference type="Rhea" id="RHEA:41732"/>
        <dbReference type="Rhea" id="RHEA-COMP:9584"/>
        <dbReference type="Rhea" id="RHEA-COMP:9586"/>
        <dbReference type="ChEBI" id="CHEBI:15444"/>
        <dbReference type="ChEBI" id="CHEBI:43474"/>
        <dbReference type="ChEBI" id="CHEBI:58601"/>
        <dbReference type="EC" id="2.4.1.1"/>
    </reaction>
</comment>
<keyword evidence="7" id="KW-0663">Pyridoxal phosphate</keyword>
<comment type="function">
    <text evidence="9">Phosphorylase is an important allosteric enzyme in carbohydrate metabolism. Enzymes from different sources differ in their regulatory mechanisms and in their natural substrates. However, all known phosphorylases share catalytic and structural properties.</text>
</comment>
<dbReference type="InterPro" id="IPR052182">
    <property type="entry name" value="Glycogen/Maltodextrin_Phosph"/>
</dbReference>
<dbReference type="KEGG" id="slp:Slip_0676"/>
<dbReference type="HOGENOM" id="CLU_015112_1_0_9"/>
<organism evidence="10 11">
    <name type="scientific">Syntrophothermus lipocalidus (strain DSM 12680 / TGB-C1)</name>
    <dbReference type="NCBI Taxonomy" id="643648"/>
    <lineage>
        <taxon>Bacteria</taxon>
        <taxon>Bacillati</taxon>
        <taxon>Bacillota</taxon>
        <taxon>Clostridia</taxon>
        <taxon>Eubacteriales</taxon>
        <taxon>Syntrophomonadaceae</taxon>
        <taxon>Syntrophothermus</taxon>
    </lineage>
</organism>
<keyword evidence="11" id="KW-1185">Reference proteome</keyword>
<evidence type="ECO:0000256" key="9">
    <source>
        <dbReference type="ARBA" id="ARBA00025174"/>
    </source>
</evidence>
<dbReference type="InterPro" id="IPR000811">
    <property type="entry name" value="Glyco_trans_35"/>
</dbReference>
<gene>
    <name evidence="10" type="ordered locus">Slip_0676</name>
</gene>
<dbReference type="STRING" id="643648.Slip_0676"/>
<proteinExistence type="inferred from homology"/>
<evidence type="ECO:0000313" key="10">
    <source>
        <dbReference type="EMBL" id="ADI01459.1"/>
    </source>
</evidence>
<dbReference type="GO" id="GO:0008184">
    <property type="term" value="F:glycogen phosphorylase activity"/>
    <property type="evidence" value="ECO:0007669"/>
    <property type="project" value="InterPro"/>
</dbReference>
<evidence type="ECO:0000256" key="1">
    <source>
        <dbReference type="ARBA" id="ARBA00001275"/>
    </source>
</evidence>
<protein>
    <recommendedName>
        <fullName evidence="4">glycogen phosphorylase</fullName>
        <ecNumber evidence="4">2.4.1.1</ecNumber>
    </recommendedName>
</protein>
<keyword evidence="8" id="KW-0119">Carbohydrate metabolism</keyword>
<dbReference type="eggNOG" id="COG0058">
    <property type="taxonomic scope" value="Bacteria"/>
</dbReference>
<comment type="similarity">
    <text evidence="3">Belongs to the glycogen phosphorylase family.</text>
</comment>
<dbReference type="Proteomes" id="UP000000378">
    <property type="component" value="Chromosome"/>
</dbReference>
<dbReference type="NCBIfam" id="TIGR02094">
    <property type="entry name" value="more_P_ylases"/>
    <property type="match status" value="2"/>
</dbReference>
<dbReference type="InterPro" id="IPR011834">
    <property type="entry name" value="Agluc_phsphrylas"/>
</dbReference>
<evidence type="ECO:0000313" key="11">
    <source>
        <dbReference type="Proteomes" id="UP000000378"/>
    </source>
</evidence>
<evidence type="ECO:0000256" key="5">
    <source>
        <dbReference type="ARBA" id="ARBA00022676"/>
    </source>
</evidence>
<keyword evidence="6" id="KW-0808">Transferase</keyword>
<evidence type="ECO:0000256" key="3">
    <source>
        <dbReference type="ARBA" id="ARBA00006047"/>
    </source>
</evidence>
<dbReference type="Pfam" id="PF00343">
    <property type="entry name" value="Phosphorylase"/>
    <property type="match status" value="1"/>
</dbReference>
<evidence type="ECO:0000256" key="2">
    <source>
        <dbReference type="ARBA" id="ARBA00001933"/>
    </source>
</evidence>
<dbReference type="GO" id="GO:0005975">
    <property type="term" value="P:carbohydrate metabolic process"/>
    <property type="evidence" value="ECO:0007669"/>
    <property type="project" value="InterPro"/>
</dbReference>
<reference evidence="10 11" key="2">
    <citation type="journal article" date="2010" name="Stand. Genomic Sci.">
        <title>Complete genome sequence of Syntrophothermus lipocalidus type strain (TGB-C1).</title>
        <authorList>
            <person name="Djao O.D."/>
            <person name="Zhang X."/>
            <person name="Lucas S."/>
            <person name="Lapidus A."/>
            <person name="Del Rio T.G."/>
            <person name="Nolan M."/>
            <person name="Tice H."/>
            <person name="Cheng J.F."/>
            <person name="Han C."/>
            <person name="Tapia R."/>
            <person name="Goodwin L."/>
            <person name="Pitluck S."/>
            <person name="Liolios K."/>
            <person name="Ivanova N."/>
            <person name="Mavromatis K."/>
            <person name="Mikhailova N."/>
            <person name="Ovchinnikova G."/>
            <person name="Pati A."/>
            <person name="Brambilla E."/>
            <person name="Chen A."/>
            <person name="Palaniappan K."/>
            <person name="Land M."/>
            <person name="Hauser L."/>
            <person name="Chang Y.J."/>
            <person name="Jeffries C.D."/>
            <person name="Rohde M."/>
            <person name="Sikorski J."/>
            <person name="Spring S."/>
            <person name="Goker M."/>
            <person name="Detter J.C."/>
            <person name="Woyke T."/>
            <person name="Bristow J."/>
            <person name="Eisen J.A."/>
            <person name="Markowitz V."/>
            <person name="Hugenholtz P."/>
            <person name="Kyrpides N.C."/>
            <person name="Klenk H.P."/>
        </authorList>
    </citation>
    <scope>NUCLEOTIDE SEQUENCE [LARGE SCALE GENOMIC DNA]</scope>
    <source>
        <strain evidence="11">DSM 12680 / TGB-C1</strain>
    </source>
</reference>
<dbReference type="AlphaFoldDB" id="D7CL74"/>
<dbReference type="CAZy" id="GT35">
    <property type="family name" value="Glycosyltransferase Family 35"/>
</dbReference>
<dbReference type="EMBL" id="CP002048">
    <property type="protein sequence ID" value="ADI01459.1"/>
    <property type="molecule type" value="Genomic_DNA"/>
</dbReference>
<keyword evidence="5" id="KW-0328">Glycosyltransferase</keyword>
<evidence type="ECO:0000256" key="7">
    <source>
        <dbReference type="ARBA" id="ARBA00022898"/>
    </source>
</evidence>
<dbReference type="PANTHER" id="PTHR42655:SF1">
    <property type="entry name" value="GLYCOGEN PHOSPHORYLASE"/>
    <property type="match status" value="1"/>
</dbReference>
<dbReference type="InterPro" id="IPR035090">
    <property type="entry name" value="Pyridoxal_P_attach_site"/>
</dbReference>
<dbReference type="SUPFAM" id="SSF53756">
    <property type="entry name" value="UDP-Glycosyltransferase/glycogen phosphorylase"/>
    <property type="match status" value="1"/>
</dbReference>
<evidence type="ECO:0000256" key="6">
    <source>
        <dbReference type="ARBA" id="ARBA00022679"/>
    </source>
</evidence>
<dbReference type="PROSITE" id="PS00102">
    <property type="entry name" value="PHOSPHORYLASE"/>
    <property type="match status" value="1"/>
</dbReference>
<dbReference type="Gene3D" id="3.40.50.2000">
    <property type="entry name" value="Glycogen Phosphorylase B"/>
    <property type="match status" value="3"/>
</dbReference>
<accession>D7CL74</accession>
<reference evidence="11" key="1">
    <citation type="journal article" date="2010" name="Stand. Genomic Sci.">
        <title>Complete genome sequence of Syntrophothermus lipocalidus type strain (TGB-C1T).</title>
        <authorList>
            <consortium name="US DOE Joint Genome Institute (JGI-PGF)"/>
            <person name="Djao O."/>
            <person name="Zhang X."/>
            <person name="Lucas S."/>
            <person name="Lapidus A."/>
            <person name="Glavina Del Rio T."/>
            <person name="Nolan M."/>
            <person name="Tice H."/>
            <person name="Cheng J."/>
            <person name="Han C."/>
            <person name="Tapia R."/>
            <person name="Goodwin L."/>
            <person name="Pitluck S."/>
            <person name="Liolios K."/>
            <person name="Ivanova N."/>
            <person name="Mavromatis K."/>
            <person name="Mikhailova N."/>
            <person name="Ovchinnikova G."/>
            <person name="Pati A."/>
            <person name="Brambilla E."/>
            <person name="Chen A."/>
            <person name="Palaniappan K."/>
            <person name="Land M."/>
            <person name="Hauser L."/>
            <person name="Chang Y."/>
            <person name="Jeffries C."/>
            <person name="Rohde M."/>
            <person name="Sikorski J."/>
            <person name="Spring S."/>
            <person name="Goker M."/>
            <person name="Detter J."/>
            <person name="Woyke T."/>
            <person name="Bristow J."/>
            <person name="Eisen J."/>
            <person name="Markowitz V."/>
            <person name="Hugenholtz P."/>
            <person name="Kyrpides N."/>
            <person name="Klenk H."/>
        </authorList>
    </citation>
    <scope>NUCLEOTIDE SEQUENCE [LARGE SCALE GENOMIC DNA]</scope>
    <source>
        <strain evidence="11">DSM 12680 / TGB-C1</strain>
    </source>
</reference>
<name>D7CL74_SYNLT</name>